<evidence type="ECO:0000256" key="1">
    <source>
        <dbReference type="ARBA" id="ARBA00004613"/>
    </source>
</evidence>
<keyword evidence="10" id="KW-1015">Disulfide bond</keyword>
<dbReference type="PROSITE" id="PS00127">
    <property type="entry name" value="RNASE_PANCREATIC"/>
    <property type="match status" value="1"/>
</dbReference>
<dbReference type="InterPro" id="IPR036816">
    <property type="entry name" value="RNaseA-like_dom_sf"/>
</dbReference>
<name>A0A8C0S9L2_CANLF</name>
<evidence type="ECO:0000256" key="12">
    <source>
        <dbReference type="ARBA" id="ARBA00040186"/>
    </source>
</evidence>
<evidence type="ECO:0000256" key="3">
    <source>
        <dbReference type="ARBA" id="ARBA00022525"/>
    </source>
</evidence>
<evidence type="ECO:0000256" key="9">
    <source>
        <dbReference type="ARBA" id="ARBA00023022"/>
    </source>
</evidence>
<comment type="similarity">
    <text evidence="2 14">Belongs to the pancreatic ribonuclease family.</text>
</comment>
<keyword evidence="8 14" id="KW-0378">Hydrolase</keyword>
<dbReference type="GO" id="GO:0016787">
    <property type="term" value="F:hydrolase activity"/>
    <property type="evidence" value="ECO:0007669"/>
    <property type="project" value="UniProtKB-KW"/>
</dbReference>
<keyword evidence="6" id="KW-0732">Signal</keyword>
<evidence type="ECO:0000256" key="15">
    <source>
        <dbReference type="SAM" id="MobiDB-lite"/>
    </source>
</evidence>
<evidence type="ECO:0000313" key="18">
    <source>
        <dbReference type="Ensembl" id="ENSCAFP00040018030.1"/>
    </source>
</evidence>
<keyword evidence="7 14" id="KW-0255">Endonuclease</keyword>
<feature type="transmembrane region" description="Helical" evidence="16">
    <location>
        <begin position="171"/>
        <end position="189"/>
    </location>
</feature>
<feature type="region of interest" description="Disordered" evidence="15">
    <location>
        <begin position="40"/>
        <end position="117"/>
    </location>
</feature>
<evidence type="ECO:0000256" key="8">
    <source>
        <dbReference type="ARBA" id="ARBA00022801"/>
    </source>
</evidence>
<evidence type="ECO:0000256" key="14">
    <source>
        <dbReference type="RuleBase" id="RU000651"/>
    </source>
</evidence>
<keyword evidence="11" id="KW-0873">Pyrrolidone carboxylic acid</keyword>
<dbReference type="InterPro" id="IPR023412">
    <property type="entry name" value="RNaseA_domain"/>
</dbReference>
<dbReference type="GO" id="GO:0005576">
    <property type="term" value="C:extracellular region"/>
    <property type="evidence" value="ECO:0007669"/>
    <property type="project" value="UniProtKB-SubCell"/>
</dbReference>
<evidence type="ECO:0000256" key="5">
    <source>
        <dbReference type="ARBA" id="ARBA00022722"/>
    </source>
</evidence>
<dbReference type="FunFam" id="3.10.130.10:FF:000001">
    <property type="entry name" value="Ribonuclease pancreatic"/>
    <property type="match status" value="1"/>
</dbReference>
<keyword evidence="4" id="KW-0929">Antimicrobial</keyword>
<dbReference type="InterPro" id="IPR023411">
    <property type="entry name" value="RNaseA_AS"/>
</dbReference>
<keyword evidence="16" id="KW-0812">Transmembrane</keyword>
<dbReference type="AlphaFoldDB" id="A0A8C0S9L2"/>
<proteinExistence type="inferred from homology"/>
<accession>A0A8C0S9L2</accession>
<dbReference type="PANTHER" id="PTHR11437:SF53">
    <property type="entry name" value="RIBONUCLEASE 4"/>
    <property type="match status" value="1"/>
</dbReference>
<dbReference type="GO" id="GO:0004519">
    <property type="term" value="F:endonuclease activity"/>
    <property type="evidence" value="ECO:0007669"/>
    <property type="project" value="UniProtKB-KW"/>
</dbReference>
<dbReference type="GO" id="GO:0042742">
    <property type="term" value="P:defense response to bacterium"/>
    <property type="evidence" value="ECO:0007669"/>
    <property type="project" value="UniProtKB-KW"/>
</dbReference>
<keyword evidence="3" id="KW-0964">Secreted</keyword>
<reference evidence="18" key="2">
    <citation type="submission" date="2025-08" db="UniProtKB">
        <authorList>
            <consortium name="Ensembl"/>
        </authorList>
    </citation>
    <scope>IDENTIFICATION</scope>
</reference>
<dbReference type="SUPFAM" id="SSF54076">
    <property type="entry name" value="RNase A-like"/>
    <property type="match status" value="1"/>
</dbReference>
<evidence type="ECO:0000256" key="10">
    <source>
        <dbReference type="ARBA" id="ARBA00023157"/>
    </source>
</evidence>
<dbReference type="Proteomes" id="UP000694542">
    <property type="component" value="Chromosome 15"/>
</dbReference>
<reference evidence="18" key="1">
    <citation type="submission" date="2018-10" db="EMBL/GenBank/DDBJ databases">
        <title>De novo assembly of a Great Dane genome.</title>
        <authorList>
            <person name="Kidd J.M."/>
            <person name="Pendleton A.L."/>
            <person name="Shen F."/>
            <person name="Emery S."/>
        </authorList>
    </citation>
    <scope>NUCLEOTIDE SEQUENCE [LARGE SCALE GENOMIC DNA]</scope>
    <source>
        <strain evidence="18">Great Dane</strain>
    </source>
</reference>
<evidence type="ECO:0000256" key="6">
    <source>
        <dbReference type="ARBA" id="ARBA00022729"/>
    </source>
</evidence>
<keyword evidence="9" id="KW-0044">Antibiotic</keyword>
<comment type="function">
    <text evidence="13">Cleaves preferentially after uridine bases. Has antimicrobial activity against uropathogenic E.coli (UPEC). Probably contributes to urinary tract sterility.</text>
</comment>
<keyword evidence="16" id="KW-1133">Transmembrane helix</keyword>
<organism evidence="18 19">
    <name type="scientific">Canis lupus familiaris</name>
    <name type="common">Dog</name>
    <name type="synonym">Canis familiaris</name>
    <dbReference type="NCBI Taxonomy" id="9615"/>
    <lineage>
        <taxon>Eukaryota</taxon>
        <taxon>Metazoa</taxon>
        <taxon>Chordata</taxon>
        <taxon>Craniata</taxon>
        <taxon>Vertebrata</taxon>
        <taxon>Euteleostomi</taxon>
        <taxon>Mammalia</taxon>
        <taxon>Eutheria</taxon>
        <taxon>Laurasiatheria</taxon>
        <taxon>Carnivora</taxon>
        <taxon>Caniformia</taxon>
        <taxon>Canidae</taxon>
        <taxon>Canis</taxon>
    </lineage>
</organism>
<dbReference type="Ensembl" id="ENSCAFT00040020775.1">
    <property type="protein sequence ID" value="ENSCAFP00040018030.1"/>
    <property type="gene ID" value="ENSCAFG00040011253.1"/>
</dbReference>
<evidence type="ECO:0000256" key="13">
    <source>
        <dbReference type="ARBA" id="ARBA00045536"/>
    </source>
</evidence>
<sequence>MHFCSSTKRILSHSRKEKQELTNNAQVRFAANFLAPECPAARSRAPRSQAVPLGLVPPAAPPAPRSAARPARPAAPTPEAGPGGRAPGEEQGAALHAPPHPGPSCTRTPATPPSAQSKISGEVFASLAAPSITRGGYAAGEKFPPSCASLQPCAPGPGISELVMAPPRTRALLLLLLLTLLGLGLVQPADGQDRMYQRFLRQHVDPEGKGGNDTYCNVMMQRRKMTTRQCKRFNTFVHEDIWNIRSICSTTNIQCKNGKMNCHEGVVKVTDCRETGSSRAPNCRYRASASTRHVVIACEGDPELPVHFDR</sequence>
<dbReference type="InterPro" id="IPR001427">
    <property type="entry name" value="RNaseA"/>
</dbReference>
<dbReference type="GO" id="GO:0003676">
    <property type="term" value="F:nucleic acid binding"/>
    <property type="evidence" value="ECO:0007669"/>
    <property type="project" value="InterPro"/>
</dbReference>
<dbReference type="PRINTS" id="PR00794">
    <property type="entry name" value="RIBONUCLEASE"/>
</dbReference>
<evidence type="ECO:0000256" key="11">
    <source>
        <dbReference type="ARBA" id="ARBA00023283"/>
    </source>
</evidence>
<feature type="compositionally biased region" description="Low complexity" evidence="15">
    <location>
        <begin position="65"/>
        <end position="80"/>
    </location>
</feature>
<evidence type="ECO:0000259" key="17">
    <source>
        <dbReference type="SMART" id="SM00092"/>
    </source>
</evidence>
<evidence type="ECO:0000256" key="2">
    <source>
        <dbReference type="ARBA" id="ARBA00005600"/>
    </source>
</evidence>
<protein>
    <recommendedName>
        <fullName evidence="12">Ribonuclease 4</fullName>
    </recommendedName>
</protein>
<dbReference type="GO" id="GO:0004540">
    <property type="term" value="F:RNA nuclease activity"/>
    <property type="evidence" value="ECO:0007669"/>
    <property type="project" value="UniProtKB-ARBA"/>
</dbReference>
<dbReference type="Pfam" id="PF00074">
    <property type="entry name" value="RnaseA"/>
    <property type="match status" value="1"/>
</dbReference>
<feature type="compositionally biased region" description="Polar residues" evidence="15">
    <location>
        <begin position="105"/>
        <end position="117"/>
    </location>
</feature>
<dbReference type="CDD" id="cd06265">
    <property type="entry name" value="RNase_A_canonical"/>
    <property type="match status" value="1"/>
</dbReference>
<dbReference type="SMART" id="SM00092">
    <property type="entry name" value="RNAse_Pc"/>
    <property type="match status" value="1"/>
</dbReference>
<comment type="subcellular location">
    <subcellularLocation>
        <location evidence="1">Secreted</location>
    </subcellularLocation>
</comment>
<dbReference type="PANTHER" id="PTHR11437">
    <property type="entry name" value="RIBONUCLEASE"/>
    <property type="match status" value="1"/>
</dbReference>
<dbReference type="Gene3D" id="3.10.130.10">
    <property type="entry name" value="Ribonuclease A-like domain"/>
    <property type="match status" value="1"/>
</dbReference>
<evidence type="ECO:0000256" key="7">
    <source>
        <dbReference type="ARBA" id="ARBA00022759"/>
    </source>
</evidence>
<keyword evidence="5 14" id="KW-0540">Nuclease</keyword>
<evidence type="ECO:0000313" key="19">
    <source>
        <dbReference type="Proteomes" id="UP000694542"/>
    </source>
</evidence>
<keyword evidence="16" id="KW-0472">Membrane</keyword>
<evidence type="ECO:0000256" key="16">
    <source>
        <dbReference type="SAM" id="Phobius"/>
    </source>
</evidence>
<feature type="domain" description="Ribonuclease A-domain" evidence="17">
    <location>
        <begin position="192"/>
        <end position="310"/>
    </location>
</feature>
<gene>
    <name evidence="18" type="primary">RNASE4</name>
</gene>
<evidence type="ECO:0000256" key="4">
    <source>
        <dbReference type="ARBA" id="ARBA00022529"/>
    </source>
</evidence>